<dbReference type="SFLD" id="SFLDS00029">
    <property type="entry name" value="Radical_SAM"/>
    <property type="match status" value="1"/>
</dbReference>
<name>A0A2N5NG86_MEDGN</name>
<evidence type="ECO:0000256" key="1">
    <source>
        <dbReference type="ARBA" id="ARBA00022485"/>
    </source>
</evidence>
<evidence type="ECO:0000256" key="5">
    <source>
        <dbReference type="ARBA" id="ARBA00023014"/>
    </source>
</evidence>
<dbReference type="Proteomes" id="UP000234849">
    <property type="component" value="Unassembled WGS sequence"/>
</dbReference>
<dbReference type="InterPro" id="IPR034422">
    <property type="entry name" value="HydE/PylB-like"/>
</dbReference>
<dbReference type="CDD" id="cd01335">
    <property type="entry name" value="Radical_SAM"/>
    <property type="match status" value="1"/>
</dbReference>
<dbReference type="PIRSF" id="PIRSF004762">
    <property type="entry name" value="CHP00423"/>
    <property type="match status" value="1"/>
</dbReference>
<feature type="binding site" evidence="8">
    <location>
        <position position="142"/>
    </location>
    <ligand>
        <name>(3R)-3-methyl-D-ornithine</name>
        <dbReference type="ChEBI" id="CHEBI:64642"/>
    </ligand>
</feature>
<dbReference type="PANTHER" id="PTHR43726">
    <property type="entry name" value="3-METHYLORNITHINE SYNTHASE"/>
    <property type="match status" value="1"/>
</dbReference>
<dbReference type="InterPro" id="IPR006638">
    <property type="entry name" value="Elp3/MiaA/NifB-like_rSAM"/>
</dbReference>
<dbReference type="InterPro" id="IPR013785">
    <property type="entry name" value="Aldolase_TIM"/>
</dbReference>
<feature type="binding site" evidence="8">
    <location>
        <position position="187"/>
    </location>
    <ligand>
        <name>S-adenosyl-L-methionine</name>
        <dbReference type="ChEBI" id="CHEBI:59789"/>
    </ligand>
</feature>
<organism evidence="10 11">
    <name type="scientific">Mediterraneibacter gnavus</name>
    <name type="common">Ruminococcus gnavus</name>
    <dbReference type="NCBI Taxonomy" id="33038"/>
    <lineage>
        <taxon>Bacteria</taxon>
        <taxon>Bacillati</taxon>
        <taxon>Bacillota</taxon>
        <taxon>Clostridia</taxon>
        <taxon>Lachnospirales</taxon>
        <taxon>Lachnospiraceae</taxon>
        <taxon>Mediterraneibacter</taxon>
    </lineage>
</organism>
<evidence type="ECO:0000259" key="9">
    <source>
        <dbReference type="PROSITE" id="PS51918"/>
    </source>
</evidence>
<dbReference type="Gene3D" id="3.20.20.70">
    <property type="entry name" value="Aldolase class I"/>
    <property type="match status" value="1"/>
</dbReference>
<reference evidence="10 11" key="1">
    <citation type="journal article" date="2017" name="Genome Med.">
        <title>A novel Ruminococcus gnavus clade enriched in inflammatory bowel disease patients.</title>
        <authorList>
            <person name="Hall A.B."/>
            <person name="Yassour M."/>
            <person name="Sauk J."/>
            <person name="Garner A."/>
            <person name="Jiang X."/>
            <person name="Arthur T."/>
            <person name="Lagoudas G.K."/>
            <person name="Vatanen T."/>
            <person name="Fornelos N."/>
            <person name="Wilson R."/>
            <person name="Bertha M."/>
            <person name="Cohen M."/>
            <person name="Garber J."/>
            <person name="Khalili H."/>
            <person name="Gevers D."/>
            <person name="Ananthakrishnan A.N."/>
            <person name="Kugathasan S."/>
            <person name="Lander E.S."/>
            <person name="Blainey P."/>
            <person name="Vlamakis H."/>
            <person name="Xavier R.J."/>
            <person name="Huttenhower C."/>
        </authorList>
    </citation>
    <scope>NUCLEOTIDE SEQUENCE [LARGE SCALE GENOMIC DNA]</scope>
    <source>
        <strain evidence="10 11">RJX1118</strain>
    </source>
</reference>
<dbReference type="EMBL" id="NIHM01000016">
    <property type="protein sequence ID" value="PLT53787.1"/>
    <property type="molecule type" value="Genomic_DNA"/>
</dbReference>
<keyword evidence="3" id="KW-0479">Metal-binding</keyword>
<evidence type="ECO:0000313" key="11">
    <source>
        <dbReference type="Proteomes" id="UP000234849"/>
    </source>
</evidence>
<keyword evidence="4 7" id="KW-0408">Iron</keyword>
<evidence type="ECO:0000256" key="2">
    <source>
        <dbReference type="ARBA" id="ARBA00022691"/>
    </source>
</evidence>
<dbReference type="SMART" id="SM00876">
    <property type="entry name" value="BATS"/>
    <property type="match status" value="1"/>
</dbReference>
<feature type="binding site" evidence="8">
    <location>
        <position position="167"/>
    </location>
    <ligand>
        <name>S-adenosyl-L-methionine</name>
        <dbReference type="ChEBI" id="CHEBI:59789"/>
    </ligand>
</feature>
<proteinExistence type="predicted"/>
<evidence type="ECO:0000256" key="6">
    <source>
        <dbReference type="ARBA" id="ARBA00034078"/>
    </source>
</evidence>
<dbReference type="InterPro" id="IPR058240">
    <property type="entry name" value="rSAM_sf"/>
</dbReference>
<comment type="caution">
    <text evidence="10">The sequence shown here is derived from an EMBL/GenBank/DDBJ whole genome shotgun (WGS) entry which is preliminary data.</text>
</comment>
<dbReference type="GO" id="GO:0051539">
    <property type="term" value="F:4 iron, 4 sulfur cluster binding"/>
    <property type="evidence" value="ECO:0007669"/>
    <property type="project" value="UniProtKB-KW"/>
</dbReference>
<keyword evidence="2 7" id="KW-0949">S-adenosyl-L-methionine</keyword>
<dbReference type="SMART" id="SM00729">
    <property type="entry name" value="Elp3"/>
    <property type="match status" value="1"/>
</dbReference>
<feature type="domain" description="Radical SAM core" evidence="9">
    <location>
        <begin position="53"/>
        <end position="275"/>
    </location>
</feature>
<dbReference type="SUPFAM" id="SSF102114">
    <property type="entry name" value="Radical SAM enzymes"/>
    <property type="match status" value="1"/>
</dbReference>
<gene>
    <name evidence="10" type="primary">hydE</name>
    <name evidence="10" type="ORF">CDL18_11305</name>
</gene>
<feature type="binding site" evidence="7">
    <location>
        <position position="71"/>
    </location>
    <ligand>
        <name>[4Fe-4S] cluster</name>
        <dbReference type="ChEBI" id="CHEBI:49883"/>
        <note>4Fe-4S-S-AdoMet</note>
    </ligand>
</feature>
<dbReference type="SFLD" id="SFLDG01060">
    <property type="entry name" value="BATS_domain_containing"/>
    <property type="match status" value="1"/>
</dbReference>
<dbReference type="InterPro" id="IPR024021">
    <property type="entry name" value="FeFe-hyd_HydE_rSAM"/>
</dbReference>
<dbReference type="NCBIfam" id="TIGR03956">
    <property type="entry name" value="rSAM_HydE"/>
    <property type="match status" value="1"/>
</dbReference>
<dbReference type="AlphaFoldDB" id="A0A2N5NG86"/>
<evidence type="ECO:0000256" key="7">
    <source>
        <dbReference type="PIRSR" id="PIRSR004762-1"/>
    </source>
</evidence>
<dbReference type="SFLD" id="SFLDF00348">
    <property type="entry name" value="FeFe_hydrogenase_maturase_(Hyd"/>
    <property type="match status" value="1"/>
</dbReference>
<accession>A0A2N5NG86</accession>
<dbReference type="GO" id="GO:0016740">
    <property type="term" value="F:transferase activity"/>
    <property type="evidence" value="ECO:0007669"/>
    <property type="project" value="TreeGrafter"/>
</dbReference>
<feature type="binding site" evidence="7">
    <location>
        <position position="67"/>
    </location>
    <ligand>
        <name>[4Fe-4S] cluster</name>
        <dbReference type="ChEBI" id="CHEBI:49883"/>
        <note>4Fe-4S-S-AdoMet</note>
    </ligand>
</feature>
<dbReference type="PROSITE" id="PS51918">
    <property type="entry name" value="RADICAL_SAM"/>
    <property type="match status" value="1"/>
</dbReference>
<keyword evidence="5 7" id="KW-0411">Iron-sulfur</keyword>
<comment type="cofactor">
    <cofactor evidence="7">
        <name>[4Fe-4S] cluster</name>
        <dbReference type="ChEBI" id="CHEBI:49883"/>
    </cofactor>
    <text evidence="7">Binds 1 [4Fe-4S] cluster. The cluster is coordinated with 3 cysteines and an exchangeable S-adenosyl-L-methionine.</text>
</comment>
<evidence type="ECO:0000256" key="3">
    <source>
        <dbReference type="ARBA" id="ARBA00022723"/>
    </source>
</evidence>
<dbReference type="InterPro" id="IPR010722">
    <property type="entry name" value="BATS_dom"/>
</dbReference>
<dbReference type="PANTHER" id="PTHR43726:SF1">
    <property type="entry name" value="BIOTIN SYNTHASE"/>
    <property type="match status" value="1"/>
</dbReference>
<feature type="binding site" evidence="7">
    <location>
        <position position="74"/>
    </location>
    <ligand>
        <name>[4Fe-4S] cluster</name>
        <dbReference type="ChEBI" id="CHEBI:49883"/>
        <note>4Fe-4S-S-AdoMet</note>
    </ligand>
</feature>
<evidence type="ECO:0000313" key="10">
    <source>
        <dbReference type="EMBL" id="PLT53787.1"/>
    </source>
</evidence>
<dbReference type="InterPro" id="IPR007197">
    <property type="entry name" value="rSAM"/>
</dbReference>
<dbReference type="GO" id="GO:0046872">
    <property type="term" value="F:metal ion binding"/>
    <property type="evidence" value="ECO:0007669"/>
    <property type="project" value="UniProtKB-KW"/>
</dbReference>
<dbReference type="GO" id="GO:0044272">
    <property type="term" value="P:sulfur compound biosynthetic process"/>
    <property type="evidence" value="ECO:0007669"/>
    <property type="project" value="UniProtKB-ARBA"/>
</dbReference>
<evidence type="ECO:0000256" key="8">
    <source>
        <dbReference type="PIRSR" id="PIRSR004762-2"/>
    </source>
</evidence>
<keyword evidence="1 7" id="KW-0004">4Fe-4S</keyword>
<comment type="cofactor">
    <cofactor evidence="6">
        <name>[2Fe-2S] cluster</name>
        <dbReference type="ChEBI" id="CHEBI:190135"/>
    </cofactor>
</comment>
<evidence type="ECO:0000256" key="4">
    <source>
        <dbReference type="ARBA" id="ARBA00023004"/>
    </source>
</evidence>
<sequence length="353" mass="39790">MMDSYLCSLIDQLEQEHTLSASQWIQLLNGRTPELAAYLFEKSRRAQIRFYGHTVYIRGLIEFTNYCKNNCYYCGIRSGNTHAHRYRLTKEDILACCADGYKLGFRTFVLQGGEDPWYTTDRLSDLVHTIRTMYPDCAITLSTGEATKAEYQQLFDAGADRFLLRHETHNADHYQQLHPPRLLASHRQQCLWDLKEIGYQVGTGFMVGSPGQTSKHLAEDLLFLKELNPQMVGIGPFIPHHDTPFAAQKAGTLELTLFLLGLIRLMLPKVLLPATTALGTIAPNGRELGILSGANVVMPNLSPKQVRGDYLLYDNKISTDAEAAECRAELEQRMQSIGYQVITDRGDSLNITP</sequence>
<dbReference type="GO" id="GO:0042364">
    <property type="term" value="P:water-soluble vitamin biosynthetic process"/>
    <property type="evidence" value="ECO:0007669"/>
    <property type="project" value="UniProtKB-ARBA"/>
</dbReference>
<dbReference type="SFLD" id="SFLDG01280">
    <property type="entry name" value="HydE/PylB-like"/>
    <property type="match status" value="1"/>
</dbReference>
<protein>
    <submittedName>
        <fullName evidence="10">[FeFe] hydrogenase H-cluster radical SAM maturase HydE</fullName>
    </submittedName>
</protein>
<dbReference type="Pfam" id="PF04055">
    <property type="entry name" value="Radical_SAM"/>
    <property type="match status" value="1"/>
</dbReference>